<dbReference type="InterPro" id="IPR017737">
    <property type="entry name" value="TssE1-like"/>
</dbReference>
<gene>
    <name evidence="2" type="ORF">HNQ59_003224</name>
</gene>
<reference evidence="2 3" key="1">
    <citation type="submission" date="2020-08" db="EMBL/GenBank/DDBJ databases">
        <title>Genomic Encyclopedia of Type Strains, Phase IV (KMG-IV): sequencing the most valuable type-strain genomes for metagenomic binning, comparative biology and taxonomic classification.</title>
        <authorList>
            <person name="Goeker M."/>
        </authorList>
    </citation>
    <scope>NUCLEOTIDE SEQUENCE [LARGE SCALE GENOMIC DNA]</scope>
    <source>
        <strain evidence="2 3">DSM 27165</strain>
    </source>
</reference>
<comment type="caution">
    <text evidence="2">The sequence shown here is derived from an EMBL/GenBank/DDBJ whole genome shotgun (WGS) entry which is preliminary data.</text>
</comment>
<dbReference type="PANTHER" id="PTHR38595:SF2">
    <property type="entry name" value="TYPE VI SECRETION SYSTEM BASEPLATE SUBUNIT TSSE"/>
    <property type="match status" value="1"/>
</dbReference>
<dbReference type="InterPro" id="IPR053176">
    <property type="entry name" value="T6SS_TssE1-like"/>
</dbReference>
<evidence type="ECO:0000259" key="1">
    <source>
        <dbReference type="Pfam" id="PF04965"/>
    </source>
</evidence>
<keyword evidence="3" id="KW-1185">Reference proteome</keyword>
<sequence>MIQRGFAPTLFEKLFDDEPKVPSEVNPLRRLNVEQLKESVAKDLEALLNSRRGFGGELESFPQAKQSILSFGIIDFVGMSLSNPDDCHRICSALEETIYAHEMRLQNVKVSLDAAKGSTNSLVFSISALLVVHPAQEPVSFDAFLQPTTQQYSVNQARRIRA</sequence>
<dbReference type="Pfam" id="PF04965">
    <property type="entry name" value="GPW_gp25"/>
    <property type="match status" value="1"/>
</dbReference>
<organism evidence="2 3">
    <name type="scientific">Chitinivorax tropicus</name>
    <dbReference type="NCBI Taxonomy" id="714531"/>
    <lineage>
        <taxon>Bacteria</taxon>
        <taxon>Pseudomonadati</taxon>
        <taxon>Pseudomonadota</taxon>
        <taxon>Betaproteobacteria</taxon>
        <taxon>Chitinivorax</taxon>
    </lineage>
</organism>
<dbReference type="SUPFAM" id="SSF160719">
    <property type="entry name" value="gpW/gp25-like"/>
    <property type="match status" value="1"/>
</dbReference>
<accession>A0A840MU73</accession>
<name>A0A840MU73_9PROT</name>
<evidence type="ECO:0000313" key="3">
    <source>
        <dbReference type="Proteomes" id="UP000575898"/>
    </source>
</evidence>
<dbReference type="AlphaFoldDB" id="A0A840MU73"/>
<dbReference type="Proteomes" id="UP000575898">
    <property type="component" value="Unassembled WGS sequence"/>
</dbReference>
<proteinExistence type="predicted"/>
<dbReference type="InterPro" id="IPR007048">
    <property type="entry name" value="IraD/Gp25-like"/>
</dbReference>
<dbReference type="NCBIfam" id="TIGR03357">
    <property type="entry name" value="VI_zyme"/>
    <property type="match status" value="1"/>
</dbReference>
<feature type="domain" description="IraD/Gp25-like" evidence="1">
    <location>
        <begin position="35"/>
        <end position="134"/>
    </location>
</feature>
<dbReference type="PANTHER" id="PTHR38595">
    <property type="entry name" value="CYTOPLASMIC PROTEIN-RELATED"/>
    <property type="match status" value="1"/>
</dbReference>
<protein>
    <submittedName>
        <fullName evidence="2">Type VI secretion system protein ImpF</fullName>
    </submittedName>
</protein>
<dbReference type="EMBL" id="JACHHY010000021">
    <property type="protein sequence ID" value="MBB5019916.1"/>
    <property type="molecule type" value="Genomic_DNA"/>
</dbReference>
<evidence type="ECO:0000313" key="2">
    <source>
        <dbReference type="EMBL" id="MBB5019916.1"/>
    </source>
</evidence>